<reference evidence="1 2" key="1">
    <citation type="journal article" date="2015" name="J. Biotechnol.">
        <title>Complete genome sequence of Paenibacillus beijingensis 7188(T) (=DSM 24997(T)), a novel rhizobacterium from jujube garden soil.</title>
        <authorList>
            <person name="Kwak Y."/>
            <person name="Shin J.H."/>
        </authorList>
    </citation>
    <scope>NUCLEOTIDE SEQUENCE [LARGE SCALE GENOMIC DNA]</scope>
    <source>
        <strain evidence="1 2">DSM 24997</strain>
    </source>
</reference>
<sequence length="101" mass="11240">MEDHAHALKRISVLKEAYGNEVLLVDENGAEQPFALKAEFSLGSRCYAALQSPSMRKEDEVEMFLIVMGADGTPQLETIEGDEEWEAASEAYDELLFAENV</sequence>
<dbReference type="AlphaFoldDB" id="A0A0D5NRB5"/>
<dbReference type="Proteomes" id="UP000032633">
    <property type="component" value="Chromosome"/>
</dbReference>
<dbReference type="PATRIC" id="fig|1126833.4.peg.3972"/>
<dbReference type="EMBL" id="CP011058">
    <property type="protein sequence ID" value="AJY77826.1"/>
    <property type="molecule type" value="Genomic_DNA"/>
</dbReference>
<proteinExistence type="predicted"/>
<dbReference type="OrthoDB" id="2990381at2"/>
<evidence type="ECO:0000313" key="1">
    <source>
        <dbReference type="EMBL" id="AJY77826.1"/>
    </source>
</evidence>
<name>A0A0D5NRB5_9BACL</name>
<organism evidence="1 2">
    <name type="scientific">Paenibacillus beijingensis</name>
    <dbReference type="NCBI Taxonomy" id="1126833"/>
    <lineage>
        <taxon>Bacteria</taxon>
        <taxon>Bacillati</taxon>
        <taxon>Bacillota</taxon>
        <taxon>Bacilli</taxon>
        <taxon>Bacillales</taxon>
        <taxon>Paenibacillaceae</taxon>
        <taxon>Paenibacillus</taxon>
    </lineage>
</organism>
<accession>A0A0D5NRB5</accession>
<dbReference type="HOGENOM" id="CLU_146610_7_0_9"/>
<protein>
    <recommendedName>
        <fullName evidence="3">DUF1292 domain-containing protein</fullName>
    </recommendedName>
</protein>
<dbReference type="Pfam" id="PF06949">
    <property type="entry name" value="DUF1292"/>
    <property type="match status" value="1"/>
</dbReference>
<keyword evidence="2" id="KW-1185">Reference proteome</keyword>
<evidence type="ECO:0008006" key="3">
    <source>
        <dbReference type="Google" id="ProtNLM"/>
    </source>
</evidence>
<reference evidence="2" key="2">
    <citation type="submission" date="2015-03" db="EMBL/GenBank/DDBJ databases">
        <title>Genome sequence of Paenibacillus beijingensis strain DSM 24997T.</title>
        <authorList>
            <person name="Kwak Y."/>
            <person name="Shin J.-H."/>
        </authorList>
    </citation>
    <scope>NUCLEOTIDE SEQUENCE [LARGE SCALE GENOMIC DNA]</scope>
    <source>
        <strain evidence="2">DSM 24997</strain>
    </source>
</reference>
<dbReference type="STRING" id="1126833.VN24_18055"/>
<dbReference type="InterPro" id="IPR009711">
    <property type="entry name" value="UPF0473"/>
</dbReference>
<gene>
    <name evidence="1" type="ORF">VN24_18055</name>
</gene>
<dbReference type="KEGG" id="pbj:VN24_18055"/>
<evidence type="ECO:0000313" key="2">
    <source>
        <dbReference type="Proteomes" id="UP000032633"/>
    </source>
</evidence>